<accession>A0A1U7I322</accession>
<dbReference type="Proteomes" id="UP000185860">
    <property type="component" value="Unassembled WGS sequence"/>
</dbReference>
<dbReference type="Gene3D" id="1.25.40.10">
    <property type="entry name" value="Tetratricopeptide repeat domain"/>
    <property type="match status" value="1"/>
</dbReference>
<evidence type="ECO:0008006" key="3">
    <source>
        <dbReference type="Google" id="ProtNLM"/>
    </source>
</evidence>
<dbReference type="InterPro" id="IPR011990">
    <property type="entry name" value="TPR-like_helical_dom_sf"/>
</dbReference>
<reference evidence="1 2" key="1">
    <citation type="submission" date="2016-11" db="EMBL/GenBank/DDBJ databases">
        <title>Draft Genome Sequences of Nine Cyanobacterial Strains from Diverse Habitats.</title>
        <authorList>
            <person name="Zhu T."/>
            <person name="Hou S."/>
            <person name="Lu X."/>
            <person name="Hess W.R."/>
        </authorList>
    </citation>
    <scope>NUCLEOTIDE SEQUENCE [LARGE SCALE GENOMIC DNA]</scope>
    <source>
        <strain evidence="1 2">IAM M-71</strain>
    </source>
</reference>
<gene>
    <name evidence="1" type="ORF">NIES2119_30960</name>
</gene>
<sequence length="264" mass="29509">MKFTSSLVTSAVAVLCVLALIGLQLPQLNQLISKSKTAPIEELKREVATEKLRLDLLQKIPSLGFNNLIANWTLLSFLQYFGDDPARDRTGYELSPEYFKTIIDRDPHFIQAYLFLSTSVSLFAGEPEKAIALMEKGIQSLTPEQPRAYYAWRYKGTDELLFLGDTKKAEKSFTKAAEWASEFADEESQNIAARSRQTAEFLATDPDVKVAQESAWAMVLVNALNANDERTRKRVIERIESQGGKVTITPQGAVSIQLPKTNSN</sequence>
<organism evidence="1 2">
    <name type="scientific">[Phormidium ambiguum] IAM M-71</name>
    <dbReference type="NCBI Taxonomy" id="454136"/>
    <lineage>
        <taxon>Bacteria</taxon>
        <taxon>Bacillati</taxon>
        <taxon>Cyanobacteriota</taxon>
        <taxon>Cyanophyceae</taxon>
        <taxon>Oscillatoriophycideae</taxon>
        <taxon>Aerosakkonematales</taxon>
        <taxon>Aerosakkonemataceae</taxon>
        <taxon>Floridanema</taxon>
    </lineage>
</organism>
<evidence type="ECO:0000313" key="1">
    <source>
        <dbReference type="EMBL" id="OKH30429.1"/>
    </source>
</evidence>
<dbReference type="EMBL" id="MRCE01000065">
    <property type="protein sequence ID" value="OKH30429.1"/>
    <property type="molecule type" value="Genomic_DNA"/>
</dbReference>
<name>A0A1U7I322_9CYAN</name>
<dbReference type="STRING" id="454136.NIES2119_30960"/>
<comment type="caution">
    <text evidence="1">The sequence shown here is derived from an EMBL/GenBank/DDBJ whole genome shotgun (WGS) entry which is preliminary data.</text>
</comment>
<protein>
    <recommendedName>
        <fullName evidence="3">Tetratricopeptide repeat protein</fullName>
    </recommendedName>
</protein>
<dbReference type="OrthoDB" id="480631at2"/>
<dbReference type="AlphaFoldDB" id="A0A1U7I322"/>
<proteinExistence type="predicted"/>
<evidence type="ECO:0000313" key="2">
    <source>
        <dbReference type="Proteomes" id="UP000185860"/>
    </source>
</evidence>
<dbReference type="SUPFAM" id="SSF81901">
    <property type="entry name" value="HCP-like"/>
    <property type="match status" value="1"/>
</dbReference>